<evidence type="ECO:0000256" key="2">
    <source>
        <dbReference type="ARBA" id="ARBA00022801"/>
    </source>
</evidence>
<dbReference type="Pfam" id="PF01136">
    <property type="entry name" value="Peptidase_U32"/>
    <property type="match status" value="1"/>
</dbReference>
<dbReference type="Pfam" id="PF16325">
    <property type="entry name" value="Peptidase_U32_C"/>
    <property type="match status" value="1"/>
</dbReference>
<feature type="domain" description="Peptidase family U32 C-terminal" evidence="4">
    <location>
        <begin position="377"/>
        <end position="455"/>
    </location>
</feature>
<sequence>MRYNAHYFYPTLITMKKVELLAPAGSLKTMRFAFAYGADAVYAGAARYSLRMRGNEFNDENLKIGIDEAHALGKQFFLTVNTMPHNYKLQTAIRDLTPALSAKPDACIMSDPGLIMLVKEAFPEMPIHLSVQANTVNWATVKFWQQNGISRVILSRELSLKEIEEIRQQCPDIELEVFVHGALCIAYSGRCLLSGYFNNRDPNQGTCTNACRWSYKTHAAEEESEGSFIPTPDQIFSPDALQGITDSRERHPAADGVYFLEEKNRPGEYMEITEDEHGTYIMNSRDLRAIEHVGELVKIGVDCLKIEGRTKSHYYAARTAQLYRRAIDDAYAGRAFNPQLNEKLEGLANRGYTDGFFVRRQIKAQQNYATGSSNAATQQFVGEVVAYDEAKGLATIEAKNHFKTGDVVEVIHPSGNREVTIGELFDRKNCEIVEAAKGSGWLVQTDIGKVDTYTLLAKNL</sequence>
<dbReference type="NCBIfam" id="NF011996">
    <property type="entry name" value="PRK15452.1"/>
    <property type="match status" value="1"/>
</dbReference>
<dbReference type="PROSITE" id="PS01276">
    <property type="entry name" value="PEPTIDASE_U32"/>
    <property type="match status" value="1"/>
</dbReference>
<evidence type="ECO:0000313" key="5">
    <source>
        <dbReference type="EMBL" id="SUO95528.1"/>
    </source>
</evidence>
<dbReference type="Proteomes" id="UP000254601">
    <property type="component" value="Unassembled WGS sequence"/>
</dbReference>
<dbReference type="AlphaFoldDB" id="A0A380MTC3"/>
<dbReference type="Gene3D" id="2.40.30.10">
    <property type="entry name" value="Translation factors"/>
    <property type="match status" value="1"/>
</dbReference>
<protein>
    <submittedName>
        <fullName evidence="5">Uncharacterized protease yhbU</fullName>
        <ecNumber evidence="5">3.4.-.-</ecNumber>
    </submittedName>
</protein>
<reference evidence="5 6" key="1">
    <citation type="submission" date="2018-06" db="EMBL/GenBank/DDBJ databases">
        <authorList>
            <consortium name="Pathogen Informatics"/>
            <person name="Doyle S."/>
        </authorList>
    </citation>
    <scope>NUCLEOTIDE SEQUENCE [LARGE SCALE GENOMIC DNA]</scope>
    <source>
        <strain evidence="5 6">NCTC13337</strain>
    </source>
</reference>
<evidence type="ECO:0000256" key="3">
    <source>
        <dbReference type="ARBA" id="ARBA00038374"/>
    </source>
</evidence>
<dbReference type="EC" id="3.4.-.-" evidence="5"/>
<evidence type="ECO:0000256" key="1">
    <source>
        <dbReference type="ARBA" id="ARBA00022670"/>
    </source>
</evidence>
<organism evidence="5 6">
    <name type="scientific">Suttonella ornithocola</name>
    <dbReference type="NCBI Taxonomy" id="279832"/>
    <lineage>
        <taxon>Bacteria</taxon>
        <taxon>Pseudomonadati</taxon>
        <taxon>Pseudomonadota</taxon>
        <taxon>Gammaproteobacteria</taxon>
        <taxon>Cardiobacteriales</taxon>
        <taxon>Cardiobacteriaceae</taxon>
        <taxon>Suttonella</taxon>
    </lineage>
</organism>
<comment type="similarity">
    <text evidence="3">Belongs to the peptidase U32 family.</text>
</comment>
<keyword evidence="1 5" id="KW-0645">Protease</keyword>
<dbReference type="GO" id="GO:0006508">
    <property type="term" value="P:proteolysis"/>
    <property type="evidence" value="ECO:0007669"/>
    <property type="project" value="UniProtKB-KW"/>
</dbReference>
<dbReference type="PANTHER" id="PTHR30217">
    <property type="entry name" value="PEPTIDASE U32 FAMILY"/>
    <property type="match status" value="1"/>
</dbReference>
<keyword evidence="6" id="KW-1185">Reference proteome</keyword>
<dbReference type="GO" id="GO:0005829">
    <property type="term" value="C:cytosol"/>
    <property type="evidence" value="ECO:0007669"/>
    <property type="project" value="TreeGrafter"/>
</dbReference>
<gene>
    <name evidence="5" type="primary">yhbU</name>
    <name evidence="5" type="ORF">NCTC13337_01427</name>
</gene>
<evidence type="ECO:0000313" key="6">
    <source>
        <dbReference type="Proteomes" id="UP000254601"/>
    </source>
</evidence>
<keyword evidence="2 5" id="KW-0378">Hydrolase</keyword>
<dbReference type="InterPro" id="IPR051454">
    <property type="entry name" value="RNA/ubiquinone_mod_enzymes"/>
</dbReference>
<evidence type="ECO:0000259" key="4">
    <source>
        <dbReference type="Pfam" id="PF16325"/>
    </source>
</evidence>
<dbReference type="EMBL" id="UHIC01000001">
    <property type="protein sequence ID" value="SUO95528.1"/>
    <property type="molecule type" value="Genomic_DNA"/>
</dbReference>
<name>A0A380MTC3_9GAMM</name>
<proteinExistence type="inferred from homology"/>
<accession>A0A380MTC3</accession>
<dbReference type="PANTHER" id="PTHR30217:SF6">
    <property type="entry name" value="TRNA HYDROXYLATION PROTEIN P"/>
    <property type="match status" value="1"/>
</dbReference>
<dbReference type="GO" id="GO:0008233">
    <property type="term" value="F:peptidase activity"/>
    <property type="evidence" value="ECO:0007669"/>
    <property type="project" value="UniProtKB-KW"/>
</dbReference>
<dbReference type="InterPro" id="IPR032525">
    <property type="entry name" value="Peptidase_U32_C"/>
</dbReference>
<dbReference type="InterPro" id="IPR001539">
    <property type="entry name" value="Peptidase_U32"/>
</dbReference>